<feature type="transmembrane region" description="Helical" evidence="1">
    <location>
        <begin position="251"/>
        <end position="270"/>
    </location>
</feature>
<organism evidence="2 3">
    <name type="scientific">Halalkaliarchaeum desulfuricum</name>
    <dbReference type="NCBI Taxonomy" id="2055893"/>
    <lineage>
        <taxon>Archaea</taxon>
        <taxon>Methanobacteriati</taxon>
        <taxon>Methanobacteriota</taxon>
        <taxon>Stenosarchaea group</taxon>
        <taxon>Halobacteria</taxon>
        <taxon>Halobacteriales</taxon>
        <taxon>Haloferacaceae</taxon>
        <taxon>Halalkaliarchaeum</taxon>
    </lineage>
</organism>
<reference evidence="3" key="1">
    <citation type="submission" date="2017-11" db="EMBL/GenBank/DDBJ databases">
        <title>Phenotypic and genomic properties of facultatively anaerobic sulfur-reducing natronoarchaea from hypersaline soda lakes.</title>
        <authorList>
            <person name="Sorokin D.Y."/>
            <person name="Kublanov I.V."/>
            <person name="Roman P."/>
            <person name="Sinninghe Damste J.S."/>
            <person name="Golyshin P.N."/>
            <person name="Rojo D."/>
            <person name="Ciordia S."/>
            <person name="Mena M.D.C."/>
            <person name="Ferrer M."/>
            <person name="Messina E."/>
            <person name="Smedile F."/>
            <person name="La Spada G."/>
            <person name="La Cono V."/>
            <person name="Yakimov M.M."/>
        </authorList>
    </citation>
    <scope>NUCLEOTIDE SEQUENCE [LARGE SCALE GENOMIC DNA]</scope>
    <source>
        <strain evidence="3">AArc-Sl</strain>
    </source>
</reference>
<keyword evidence="3" id="KW-1185">Reference proteome</keyword>
<dbReference type="KEGG" id="hdf:AArcSl_2994"/>
<feature type="transmembrane region" description="Helical" evidence="1">
    <location>
        <begin position="226"/>
        <end position="245"/>
    </location>
</feature>
<feature type="transmembrane region" description="Helical" evidence="1">
    <location>
        <begin position="172"/>
        <end position="194"/>
    </location>
</feature>
<keyword evidence="1" id="KW-0472">Membrane</keyword>
<dbReference type="AlphaFoldDB" id="A0A343TND3"/>
<protein>
    <submittedName>
        <fullName evidence="2">Uncharacterized protein</fullName>
    </submittedName>
</protein>
<feature type="transmembrane region" description="Helical" evidence="1">
    <location>
        <begin position="69"/>
        <end position="86"/>
    </location>
</feature>
<feature type="transmembrane region" description="Helical" evidence="1">
    <location>
        <begin position="117"/>
        <end position="137"/>
    </location>
</feature>
<dbReference type="RefSeq" id="WP_119821063.1">
    <property type="nucleotide sequence ID" value="NZ_CP025066.1"/>
</dbReference>
<proteinExistence type="predicted"/>
<dbReference type="OrthoDB" id="222036at2157"/>
<keyword evidence="1" id="KW-1133">Transmembrane helix</keyword>
<gene>
    <name evidence="2" type="ORF">AArcSl_2994</name>
</gene>
<dbReference type="Proteomes" id="UP000263012">
    <property type="component" value="Chromosome"/>
</dbReference>
<feature type="transmembrane region" description="Helical" evidence="1">
    <location>
        <begin position="200"/>
        <end position="219"/>
    </location>
</feature>
<evidence type="ECO:0000313" key="2">
    <source>
        <dbReference type="EMBL" id="AUX10605.1"/>
    </source>
</evidence>
<dbReference type="EMBL" id="CP025066">
    <property type="protein sequence ID" value="AUX10605.1"/>
    <property type="molecule type" value="Genomic_DNA"/>
</dbReference>
<keyword evidence="1" id="KW-0812">Transmembrane</keyword>
<feature type="transmembrane region" description="Helical" evidence="1">
    <location>
        <begin position="43"/>
        <end position="62"/>
    </location>
</feature>
<evidence type="ECO:0000256" key="1">
    <source>
        <dbReference type="SAM" id="Phobius"/>
    </source>
</evidence>
<name>A0A343TND3_9EURY</name>
<accession>A0A343TND3</accession>
<dbReference type="GeneID" id="37879355"/>
<evidence type="ECO:0000313" key="3">
    <source>
        <dbReference type="Proteomes" id="UP000263012"/>
    </source>
</evidence>
<sequence>MRRAALHAVLALLIGIVHAAVVVGVALRYGYDYGPGSLAPSALAWRYGGLVLLGAVPAWLAFEDRLASPLFVVAVIGGYAVGMELAPPDPTFVDVADIEPGIDEPTGHTVVEDGLYIVKYVGAWYVWLVGAVLAGVWEHVARARSGRVPDPGGWSRLSWITRTTTREGALRVALAAGGLHAVASLGYAAGWGIFGSPLLLVWGAVGGVALLAVPTYLLVRFGLVWPLPVAIVLFLNSVHTQAYVAGPSDPHALYVGAWFFFLGLPLLVAAGEVAARKFLGTFDAYNRI</sequence>